<dbReference type="Proteomes" id="UP001501444">
    <property type="component" value="Unassembled WGS sequence"/>
</dbReference>
<dbReference type="RefSeq" id="WP_344619875.1">
    <property type="nucleotide sequence ID" value="NZ_BAAARV010000118.1"/>
</dbReference>
<dbReference type="Pfam" id="PF00012">
    <property type="entry name" value="HSP70"/>
    <property type="match status" value="1"/>
</dbReference>
<keyword evidence="3" id="KW-0143">Chaperone</keyword>
<evidence type="ECO:0000256" key="2">
    <source>
        <dbReference type="ARBA" id="ARBA00022840"/>
    </source>
</evidence>
<keyword evidence="1" id="KW-0547">Nucleotide-binding</keyword>
<organism evidence="4 5">
    <name type="scientific">Dactylosporangium salmoneum</name>
    <dbReference type="NCBI Taxonomy" id="53361"/>
    <lineage>
        <taxon>Bacteria</taxon>
        <taxon>Bacillati</taxon>
        <taxon>Actinomycetota</taxon>
        <taxon>Actinomycetes</taxon>
        <taxon>Micromonosporales</taxon>
        <taxon>Micromonosporaceae</taxon>
        <taxon>Dactylosporangium</taxon>
    </lineage>
</organism>
<proteinExistence type="predicted"/>
<sequence>MIVPTSVLAIDFGTSSTVAVLARDAAGMVPLLFDASPLLGSAVFAGPDGALLTGADADRAAAGEPAGYEPNPKRRIGDGTVWLGEREVDVVDLVAAVLARGAGEAHRVLGGPPGRVVLTYPATWSQTRVQVLAEAARRAGLGAASLVTEPVAAAAYFTAMLGQKLSAGRCVLVYDLGAGTFDVSLVRRSADGFEVVATDGLPDVGGLDLDAAVVDHARSVTRGAATAWQRLDWPQSAADQRARRVLWHNARSAKEQLTRHATATLHLPLVEQELTLTREEFEQIARPHLEHTVATTVSALRASGIPPEHIEGLFLVGGASRTPLAATLLHQRLGIAPTVIEQPELVVAQGSLCAVGPGAPATTAAQAPPLTPPAGTVPSEIPAVTPPRPSRPVGVRRGSDAADGAVALWRRTSVRMVAAAVALIVVLAGLLAWNADLLPGSGPSSAAGVSFGAAGQRNAKLFASTDLLDLAAPWLNDATCAKKPAFAGDTETVECKADTCCWVALFEMRQSDGAHADSRTAAHQDFGKTQFKAVTYTAAHPRSGQALTWIDKEQQQCRVYWDDDNSRAIAELHQLDGNDYSDSTPLLCWGVWVVRLHPQYRDPDPTSS</sequence>
<dbReference type="PRINTS" id="PR00301">
    <property type="entry name" value="HEATSHOCK70"/>
</dbReference>
<evidence type="ECO:0000313" key="5">
    <source>
        <dbReference type="Proteomes" id="UP001501444"/>
    </source>
</evidence>
<reference evidence="5" key="1">
    <citation type="journal article" date="2019" name="Int. J. Syst. Evol. Microbiol.">
        <title>The Global Catalogue of Microorganisms (GCM) 10K type strain sequencing project: providing services to taxonomists for standard genome sequencing and annotation.</title>
        <authorList>
            <consortium name="The Broad Institute Genomics Platform"/>
            <consortium name="The Broad Institute Genome Sequencing Center for Infectious Disease"/>
            <person name="Wu L."/>
            <person name="Ma J."/>
        </authorList>
    </citation>
    <scope>NUCLEOTIDE SEQUENCE [LARGE SCALE GENOMIC DNA]</scope>
    <source>
        <strain evidence="5">JCM 3272</strain>
    </source>
</reference>
<keyword evidence="2" id="KW-0067">ATP-binding</keyword>
<comment type="caution">
    <text evidence="4">The sequence shown here is derived from an EMBL/GenBank/DDBJ whole genome shotgun (WGS) entry which is preliminary data.</text>
</comment>
<accession>A0ABP5UWD7</accession>
<dbReference type="EMBL" id="BAAARV010000118">
    <property type="protein sequence ID" value="GAA2389224.1"/>
    <property type="molecule type" value="Genomic_DNA"/>
</dbReference>
<dbReference type="Gene3D" id="3.30.420.40">
    <property type="match status" value="2"/>
</dbReference>
<dbReference type="Gene3D" id="3.90.640.10">
    <property type="entry name" value="Actin, Chain A, domain 4"/>
    <property type="match status" value="1"/>
</dbReference>
<evidence type="ECO:0000256" key="1">
    <source>
        <dbReference type="ARBA" id="ARBA00022741"/>
    </source>
</evidence>
<dbReference type="InterPro" id="IPR013126">
    <property type="entry name" value="Hsp_70_fam"/>
</dbReference>
<evidence type="ECO:0008006" key="6">
    <source>
        <dbReference type="Google" id="ProtNLM"/>
    </source>
</evidence>
<dbReference type="SUPFAM" id="SSF53067">
    <property type="entry name" value="Actin-like ATPase domain"/>
    <property type="match status" value="2"/>
</dbReference>
<dbReference type="PANTHER" id="PTHR42749:SF1">
    <property type="entry name" value="CELL SHAPE-DETERMINING PROTEIN MREB"/>
    <property type="match status" value="1"/>
</dbReference>
<dbReference type="InterPro" id="IPR043129">
    <property type="entry name" value="ATPase_NBD"/>
</dbReference>
<keyword evidence="5" id="KW-1185">Reference proteome</keyword>
<protein>
    <recommendedName>
        <fullName evidence="6">Hsp70 protein</fullName>
    </recommendedName>
</protein>
<name>A0ABP5UWD7_9ACTN</name>
<evidence type="ECO:0000313" key="4">
    <source>
        <dbReference type="EMBL" id="GAA2389224.1"/>
    </source>
</evidence>
<gene>
    <name evidence="4" type="ORF">GCM10010170_100760</name>
</gene>
<evidence type="ECO:0000256" key="3">
    <source>
        <dbReference type="ARBA" id="ARBA00023186"/>
    </source>
</evidence>
<dbReference type="PANTHER" id="PTHR42749">
    <property type="entry name" value="CELL SHAPE-DETERMINING PROTEIN MREB"/>
    <property type="match status" value="1"/>
</dbReference>